<organism evidence="7 8">
    <name type="scientific">Tepidibacillus fermentans</name>
    <dbReference type="NCBI Taxonomy" id="1281767"/>
    <lineage>
        <taxon>Bacteria</taxon>
        <taxon>Bacillati</taxon>
        <taxon>Bacillota</taxon>
        <taxon>Bacilli</taxon>
        <taxon>Bacillales</taxon>
        <taxon>Bacillaceae</taxon>
        <taxon>Tepidibacillus</taxon>
    </lineage>
</organism>
<keyword evidence="4 6" id="KW-0378">Hydrolase</keyword>
<dbReference type="RefSeq" id="WP_132770341.1">
    <property type="nucleotide sequence ID" value="NZ_SMAB01000023.1"/>
</dbReference>
<dbReference type="AlphaFoldDB" id="A0A4R3K882"/>
<comment type="cofactor">
    <cofactor evidence="1 6">
        <name>a divalent metal cation</name>
        <dbReference type="ChEBI" id="CHEBI:60240"/>
    </cofactor>
</comment>
<dbReference type="PIRSF" id="PIRSF006305">
    <property type="entry name" value="Maf"/>
    <property type="match status" value="1"/>
</dbReference>
<dbReference type="CDD" id="cd00555">
    <property type="entry name" value="Maf"/>
    <property type="match status" value="1"/>
</dbReference>
<feature type="site" description="Important for substrate specificity" evidence="6">
    <location>
        <position position="16"/>
    </location>
</feature>
<dbReference type="PANTHER" id="PTHR43213:SF5">
    <property type="entry name" value="BIFUNCTIONAL DTTP_UTP PYROPHOSPHATASE_METHYLTRANSFERASE PROTEIN-RELATED"/>
    <property type="match status" value="1"/>
</dbReference>
<gene>
    <name evidence="7" type="ORF">EDD72_12319</name>
</gene>
<keyword evidence="3 6" id="KW-0963">Cytoplasm</keyword>
<dbReference type="NCBIfam" id="TIGR00172">
    <property type="entry name" value="maf"/>
    <property type="match status" value="1"/>
</dbReference>
<evidence type="ECO:0000256" key="3">
    <source>
        <dbReference type="ARBA" id="ARBA00022490"/>
    </source>
</evidence>
<comment type="caution">
    <text evidence="6">Lacks conserved residue(s) required for the propagation of feature annotation.</text>
</comment>
<comment type="caution">
    <text evidence="7">The sequence shown here is derived from an EMBL/GenBank/DDBJ whole genome shotgun (WGS) entry which is preliminary data.</text>
</comment>
<dbReference type="GO" id="GO:0009117">
    <property type="term" value="P:nucleotide metabolic process"/>
    <property type="evidence" value="ECO:0007669"/>
    <property type="project" value="UniProtKB-KW"/>
</dbReference>
<comment type="function">
    <text evidence="6">Nucleoside triphosphate pyrophosphatase that hydrolyzes dTTP and UTP. May have a dual role in cell division arrest and in preventing the incorporation of modified nucleotides into cellular nucleic acids.</text>
</comment>
<comment type="catalytic activity">
    <reaction evidence="6">
        <text>dTTP + H2O = dTMP + diphosphate + H(+)</text>
        <dbReference type="Rhea" id="RHEA:28534"/>
        <dbReference type="ChEBI" id="CHEBI:15377"/>
        <dbReference type="ChEBI" id="CHEBI:15378"/>
        <dbReference type="ChEBI" id="CHEBI:33019"/>
        <dbReference type="ChEBI" id="CHEBI:37568"/>
        <dbReference type="ChEBI" id="CHEBI:63528"/>
        <dbReference type="EC" id="3.6.1.9"/>
    </reaction>
</comment>
<keyword evidence="8" id="KW-1185">Reference proteome</keyword>
<dbReference type="GO" id="GO:0036218">
    <property type="term" value="F:dTTP diphosphatase activity"/>
    <property type="evidence" value="ECO:0007669"/>
    <property type="project" value="RHEA"/>
</dbReference>
<evidence type="ECO:0000256" key="4">
    <source>
        <dbReference type="ARBA" id="ARBA00022801"/>
    </source>
</evidence>
<evidence type="ECO:0000256" key="2">
    <source>
        <dbReference type="ARBA" id="ARBA00004496"/>
    </source>
</evidence>
<dbReference type="Proteomes" id="UP000295788">
    <property type="component" value="Unassembled WGS sequence"/>
</dbReference>
<comment type="similarity">
    <text evidence="6">Belongs to the Maf family. YhdE subfamily.</text>
</comment>
<protein>
    <recommendedName>
        <fullName evidence="6">dTTP/UTP pyrophosphatase</fullName>
        <shortName evidence="6">dTTPase/UTPase</shortName>
        <ecNumber evidence="6">3.6.1.9</ecNumber>
    </recommendedName>
    <alternativeName>
        <fullName evidence="6">Nucleoside triphosphate pyrophosphatase</fullName>
    </alternativeName>
    <alternativeName>
        <fullName evidence="6">Nucleotide pyrophosphatase</fullName>
        <shortName evidence="6">Nucleotide PPase</shortName>
    </alternativeName>
</protein>
<evidence type="ECO:0000256" key="1">
    <source>
        <dbReference type="ARBA" id="ARBA00001968"/>
    </source>
</evidence>
<sequence>MKNNVKTLILASSSPRRRELLELVGVPFFVHASQVSEEVSQNLHPSQVVEELALRKAEDVSQFYKEGLVIGADTIVVLDEQILGKPKNRSEAFTMLKMLQGRSHTVYSGIAIIDCQSKRKVVSHQKTNVKMRALSDEEIRAYISTNEPLDKAGSYGIQGIGAILVERIEGDYFNVVGLPLALLYDLFKQFNISILNDFHAQKQI</sequence>
<dbReference type="InterPro" id="IPR029001">
    <property type="entry name" value="ITPase-like_fam"/>
</dbReference>
<dbReference type="OrthoDB" id="9807767at2"/>
<evidence type="ECO:0000256" key="5">
    <source>
        <dbReference type="ARBA" id="ARBA00023080"/>
    </source>
</evidence>
<dbReference type="GO" id="GO:0036221">
    <property type="term" value="F:UTP diphosphatase activity"/>
    <property type="evidence" value="ECO:0007669"/>
    <property type="project" value="RHEA"/>
</dbReference>
<evidence type="ECO:0000313" key="7">
    <source>
        <dbReference type="EMBL" id="TCS79058.1"/>
    </source>
</evidence>
<evidence type="ECO:0000256" key="6">
    <source>
        <dbReference type="HAMAP-Rule" id="MF_00528"/>
    </source>
</evidence>
<dbReference type="PANTHER" id="PTHR43213">
    <property type="entry name" value="BIFUNCTIONAL DTTP/UTP PYROPHOSPHATASE/METHYLTRANSFERASE PROTEIN-RELATED"/>
    <property type="match status" value="1"/>
</dbReference>
<comment type="subcellular location">
    <subcellularLocation>
        <location evidence="2 6">Cytoplasm</location>
    </subcellularLocation>
</comment>
<evidence type="ECO:0000313" key="8">
    <source>
        <dbReference type="Proteomes" id="UP000295788"/>
    </source>
</evidence>
<dbReference type="EMBL" id="SMAB01000023">
    <property type="protein sequence ID" value="TCS79058.1"/>
    <property type="molecule type" value="Genomic_DNA"/>
</dbReference>
<keyword evidence="5 6" id="KW-0546">Nucleotide metabolism</keyword>
<dbReference type="GO" id="GO:0005737">
    <property type="term" value="C:cytoplasm"/>
    <property type="evidence" value="ECO:0007669"/>
    <property type="project" value="UniProtKB-SubCell"/>
</dbReference>
<dbReference type="Gene3D" id="3.90.950.10">
    <property type="match status" value="1"/>
</dbReference>
<name>A0A4R3K882_9BACI</name>
<dbReference type="EC" id="3.6.1.9" evidence="6"/>
<dbReference type="SUPFAM" id="SSF52972">
    <property type="entry name" value="ITPase-like"/>
    <property type="match status" value="1"/>
</dbReference>
<dbReference type="HAMAP" id="MF_00528">
    <property type="entry name" value="Maf"/>
    <property type="match status" value="1"/>
</dbReference>
<feature type="site" description="Important for substrate specificity" evidence="6">
    <location>
        <position position="74"/>
    </location>
</feature>
<reference evidence="7 8" key="1">
    <citation type="submission" date="2019-03" db="EMBL/GenBank/DDBJ databases">
        <title>Genomic Encyclopedia of Type Strains, Phase IV (KMG-IV): sequencing the most valuable type-strain genomes for metagenomic binning, comparative biology and taxonomic classification.</title>
        <authorList>
            <person name="Goeker M."/>
        </authorList>
    </citation>
    <scope>NUCLEOTIDE SEQUENCE [LARGE SCALE GENOMIC DNA]</scope>
    <source>
        <strain evidence="7 8">DSM 23802</strain>
    </source>
</reference>
<dbReference type="FunFam" id="3.90.950.10:FF:000005">
    <property type="entry name" value="7-methyl-GTP pyrophosphatase"/>
    <property type="match status" value="1"/>
</dbReference>
<comment type="catalytic activity">
    <reaction evidence="6">
        <text>UTP + H2O = UMP + diphosphate + H(+)</text>
        <dbReference type="Rhea" id="RHEA:29395"/>
        <dbReference type="ChEBI" id="CHEBI:15377"/>
        <dbReference type="ChEBI" id="CHEBI:15378"/>
        <dbReference type="ChEBI" id="CHEBI:33019"/>
        <dbReference type="ChEBI" id="CHEBI:46398"/>
        <dbReference type="ChEBI" id="CHEBI:57865"/>
        <dbReference type="EC" id="3.6.1.9"/>
    </reaction>
</comment>
<dbReference type="InterPro" id="IPR003697">
    <property type="entry name" value="Maf-like"/>
</dbReference>
<dbReference type="Pfam" id="PF02545">
    <property type="entry name" value="Maf"/>
    <property type="match status" value="1"/>
</dbReference>
<accession>A0A4R3K882</accession>
<feature type="active site" description="Proton acceptor" evidence="6">
    <location>
        <position position="73"/>
    </location>
</feature>
<proteinExistence type="inferred from homology"/>
<feature type="site" description="Important for substrate specificity" evidence="6">
    <location>
        <position position="158"/>
    </location>
</feature>